<keyword evidence="2" id="KW-1185">Reference proteome</keyword>
<gene>
    <name evidence="1" type="ORF">X798_03332</name>
</gene>
<accession>A0A238BY81</accession>
<evidence type="ECO:0000313" key="2">
    <source>
        <dbReference type="Proteomes" id="UP000242913"/>
    </source>
</evidence>
<organism evidence="1 2">
    <name type="scientific">Onchocerca flexuosa</name>
    <dbReference type="NCBI Taxonomy" id="387005"/>
    <lineage>
        <taxon>Eukaryota</taxon>
        <taxon>Metazoa</taxon>
        <taxon>Ecdysozoa</taxon>
        <taxon>Nematoda</taxon>
        <taxon>Chromadorea</taxon>
        <taxon>Rhabditida</taxon>
        <taxon>Spirurina</taxon>
        <taxon>Spiruromorpha</taxon>
        <taxon>Filarioidea</taxon>
        <taxon>Onchocercidae</taxon>
        <taxon>Onchocerca</taxon>
    </lineage>
</organism>
<dbReference type="EMBL" id="KZ269992">
    <property type="protein sequence ID" value="OZC09638.1"/>
    <property type="molecule type" value="Genomic_DNA"/>
</dbReference>
<dbReference type="AlphaFoldDB" id="A0A238BY81"/>
<proteinExistence type="predicted"/>
<sequence length="76" mass="9174">MELCKFNSLGFLSGFLGFDYQIEKLTLLESRKKKDTNQMVEDFKWEIMEEIYNHSDGNVCMQCSKHYKKKNYSYIR</sequence>
<dbReference type="Proteomes" id="UP000242913">
    <property type="component" value="Unassembled WGS sequence"/>
</dbReference>
<reference evidence="1 2" key="1">
    <citation type="submission" date="2015-12" db="EMBL/GenBank/DDBJ databases">
        <title>Draft genome of the nematode, Onchocerca flexuosa.</title>
        <authorList>
            <person name="Mitreva M."/>
        </authorList>
    </citation>
    <scope>NUCLEOTIDE SEQUENCE [LARGE SCALE GENOMIC DNA]</scope>
    <source>
        <strain evidence="1">Red Deer</strain>
    </source>
</reference>
<name>A0A238BY81_9BILA</name>
<protein>
    <submittedName>
        <fullName evidence="1">Uncharacterized protein</fullName>
    </submittedName>
</protein>
<evidence type="ECO:0000313" key="1">
    <source>
        <dbReference type="EMBL" id="OZC09638.1"/>
    </source>
</evidence>